<comment type="caution">
    <text evidence="6">The sequence shown here is derived from an EMBL/GenBank/DDBJ whole genome shotgun (WGS) entry which is preliminary data.</text>
</comment>
<dbReference type="Pfam" id="PF00932">
    <property type="entry name" value="LTD"/>
    <property type="match status" value="1"/>
</dbReference>
<feature type="compositionally biased region" description="Low complexity" evidence="1">
    <location>
        <begin position="192"/>
        <end position="217"/>
    </location>
</feature>
<dbReference type="EMBL" id="MHQL01000052">
    <property type="protein sequence ID" value="OHA01889.1"/>
    <property type="molecule type" value="Genomic_DNA"/>
</dbReference>
<proteinExistence type="predicted"/>
<evidence type="ECO:0000313" key="6">
    <source>
        <dbReference type="EMBL" id="OHA01889.1"/>
    </source>
</evidence>
<sequence>MFYFLCVAVVIFLPFFAYASPAVVINEVAWAGTAADDTDEWVELKNTTGATISLDGWALKALDAKPMISLSGSIPAGGFYLVERTADTVISDVAGDYVGSFGQYGSVSNSGEDIDLIDDGGAVVDSVHFAPGWPAGTAGPDYFSMERIDPAVSGSSATNWLSNDGVIMNGKDAAGNSVHGTPRSENSAYNKATVSPAPAPASPVSSAPATSARSTTSDLSETRIRAFAGDDRTVLAGAVVEFLGSATVSGKSANGLNFSWNFGDGSTGKGRAISHTYFFPGTYSAQVNVVSDEDSVTDYLMVTVLAPQIVVTEVQKGMGGFIEIYNKGSERVDLGSLLITEGAKIFVIPKGTFIGAGVAIAFSNKVTALLGDGDSLMVSTKNGAQVDLVTLPAGTISHGSFVRIGEVLVYAEVPTPGSVERGKLASGLAVADSGASAGSKAQAPLVPLLAVAAKPTVLGAGTEDHARALQGKETVNSEPQNAAPNSLVAGEKNDIGEEYALDADAGGFRIGGFSSPFPPEKLFLAASILLGFIGSAGFLLLRA</sequence>
<dbReference type="InterPro" id="IPR022409">
    <property type="entry name" value="PKD/Chitinase_dom"/>
</dbReference>
<dbReference type="InterPro" id="IPR001322">
    <property type="entry name" value="Lamin_tail_dom"/>
</dbReference>
<keyword evidence="2" id="KW-0812">Transmembrane</keyword>
<dbReference type="InterPro" id="IPR035986">
    <property type="entry name" value="PKD_dom_sf"/>
</dbReference>
<evidence type="ECO:0008006" key="8">
    <source>
        <dbReference type="Google" id="ProtNLM"/>
    </source>
</evidence>
<keyword evidence="3" id="KW-0732">Signal</keyword>
<reference evidence="6 7" key="1">
    <citation type="journal article" date="2016" name="Nat. Commun.">
        <title>Thousands of microbial genomes shed light on interconnected biogeochemical processes in an aquifer system.</title>
        <authorList>
            <person name="Anantharaman K."/>
            <person name="Brown C.T."/>
            <person name="Hug L.A."/>
            <person name="Sharon I."/>
            <person name="Castelle C.J."/>
            <person name="Probst A.J."/>
            <person name="Thomas B.C."/>
            <person name="Singh A."/>
            <person name="Wilkins M.J."/>
            <person name="Karaoz U."/>
            <person name="Brodie E.L."/>
            <person name="Williams K.H."/>
            <person name="Hubbard S.S."/>
            <person name="Banfield J.F."/>
        </authorList>
    </citation>
    <scope>NUCLEOTIDE SEQUENCE [LARGE SCALE GENOMIC DNA]</scope>
</reference>
<feature type="transmembrane region" description="Helical" evidence="2">
    <location>
        <begin position="522"/>
        <end position="541"/>
    </location>
</feature>
<feature type="domain" description="LTD" evidence="5">
    <location>
        <begin position="14"/>
        <end position="135"/>
    </location>
</feature>
<evidence type="ECO:0000256" key="2">
    <source>
        <dbReference type="SAM" id="Phobius"/>
    </source>
</evidence>
<dbReference type="Gene3D" id="2.60.40.10">
    <property type="entry name" value="Immunoglobulins"/>
    <property type="match status" value="1"/>
</dbReference>
<dbReference type="PROSITE" id="PS51841">
    <property type="entry name" value="LTD"/>
    <property type="match status" value="1"/>
</dbReference>
<evidence type="ECO:0000313" key="7">
    <source>
        <dbReference type="Proteomes" id="UP000177811"/>
    </source>
</evidence>
<evidence type="ECO:0000259" key="5">
    <source>
        <dbReference type="PROSITE" id="PS51841"/>
    </source>
</evidence>
<dbReference type="InterPro" id="IPR000601">
    <property type="entry name" value="PKD_dom"/>
</dbReference>
<accession>A0A1G2KU15</accession>
<protein>
    <recommendedName>
        <fullName evidence="8">PKD domain-containing protein</fullName>
    </recommendedName>
</protein>
<dbReference type="Proteomes" id="UP000177811">
    <property type="component" value="Unassembled WGS sequence"/>
</dbReference>
<keyword evidence="2" id="KW-1133">Transmembrane helix</keyword>
<feature type="signal peptide" evidence="3">
    <location>
        <begin position="1"/>
        <end position="19"/>
    </location>
</feature>
<feature type="region of interest" description="Disordered" evidence="1">
    <location>
        <begin position="172"/>
        <end position="219"/>
    </location>
</feature>
<dbReference type="InterPro" id="IPR013783">
    <property type="entry name" value="Ig-like_fold"/>
</dbReference>
<keyword evidence="2" id="KW-0472">Membrane</keyword>
<organism evidence="6 7">
    <name type="scientific">Candidatus Sungbacteria bacterium RIFCSPHIGHO2_02_FULL_51_29</name>
    <dbReference type="NCBI Taxonomy" id="1802273"/>
    <lineage>
        <taxon>Bacteria</taxon>
        <taxon>Candidatus Sungiibacteriota</taxon>
    </lineage>
</organism>
<dbReference type="AlphaFoldDB" id="A0A1G2KU15"/>
<dbReference type="SUPFAM" id="SSF74853">
    <property type="entry name" value="Lamin A/C globular tail domain"/>
    <property type="match status" value="2"/>
</dbReference>
<dbReference type="Pfam" id="PF18911">
    <property type="entry name" value="PKD_4"/>
    <property type="match status" value="1"/>
</dbReference>
<feature type="domain" description="PKD" evidence="4">
    <location>
        <begin position="252"/>
        <end position="304"/>
    </location>
</feature>
<dbReference type="InterPro" id="IPR036415">
    <property type="entry name" value="Lamin_tail_dom_sf"/>
</dbReference>
<dbReference type="PROSITE" id="PS50093">
    <property type="entry name" value="PKD"/>
    <property type="match status" value="1"/>
</dbReference>
<dbReference type="CDD" id="cd00146">
    <property type="entry name" value="PKD"/>
    <property type="match status" value="1"/>
</dbReference>
<dbReference type="SMART" id="SM00089">
    <property type="entry name" value="PKD"/>
    <property type="match status" value="1"/>
</dbReference>
<evidence type="ECO:0000256" key="1">
    <source>
        <dbReference type="SAM" id="MobiDB-lite"/>
    </source>
</evidence>
<evidence type="ECO:0000256" key="3">
    <source>
        <dbReference type="SAM" id="SignalP"/>
    </source>
</evidence>
<dbReference type="SUPFAM" id="SSF49299">
    <property type="entry name" value="PKD domain"/>
    <property type="match status" value="1"/>
</dbReference>
<name>A0A1G2KU15_9BACT</name>
<gene>
    <name evidence="6" type="ORF">A3C16_03285</name>
</gene>
<evidence type="ECO:0000259" key="4">
    <source>
        <dbReference type="PROSITE" id="PS50093"/>
    </source>
</evidence>
<feature type="chain" id="PRO_5009583457" description="PKD domain-containing protein" evidence="3">
    <location>
        <begin position="20"/>
        <end position="543"/>
    </location>
</feature>